<dbReference type="AlphaFoldDB" id="A0A498R3F2"/>
<evidence type="ECO:0000313" key="1">
    <source>
        <dbReference type="EMBL" id="VBA56943.1"/>
    </source>
</evidence>
<proteinExistence type="predicted"/>
<dbReference type="Pfam" id="PF10817">
    <property type="entry name" value="DUF2563"/>
    <property type="match status" value="1"/>
</dbReference>
<accession>A0A498R3F2</accession>
<dbReference type="EMBL" id="UPHU01000001">
    <property type="protein sequence ID" value="VBA56943.1"/>
    <property type="molecule type" value="Genomic_DNA"/>
</dbReference>
<dbReference type="Proteomes" id="UP000268285">
    <property type="component" value="Unassembled WGS sequence"/>
</dbReference>
<dbReference type="InterPro" id="IPR022534">
    <property type="entry name" value="DUF2563"/>
</dbReference>
<sequence length="150" mass="15578">MPTATAQPMARAACELTGTYTAVSLARNCWAKPASMLSEALRKGVAMFVDTGLLHLGASDSHRAGDHAQDGVGHLSRGPVVSGMFGEFAAAEAFHGAVTSAHAQQVKTLQAHQRVLTAVGGNARRTAEGFTGMDERNAAELRAVRCSSAT</sequence>
<keyword evidence="2" id="KW-1185">Reference proteome</keyword>
<gene>
    <name evidence="1" type="ORF">LAUMK142_05745</name>
</gene>
<evidence type="ECO:0008006" key="3">
    <source>
        <dbReference type="Google" id="ProtNLM"/>
    </source>
</evidence>
<name>A0A498R3F2_9MYCO</name>
<organism evidence="1 2">
    <name type="scientific">Mycobacterium pseudokansasii</name>
    <dbReference type="NCBI Taxonomy" id="2341080"/>
    <lineage>
        <taxon>Bacteria</taxon>
        <taxon>Bacillati</taxon>
        <taxon>Actinomycetota</taxon>
        <taxon>Actinomycetes</taxon>
        <taxon>Mycobacteriales</taxon>
        <taxon>Mycobacteriaceae</taxon>
        <taxon>Mycobacterium</taxon>
    </lineage>
</organism>
<reference evidence="1 2" key="1">
    <citation type="submission" date="2018-09" db="EMBL/GenBank/DDBJ databases">
        <authorList>
            <person name="Tagini F."/>
        </authorList>
    </citation>
    <scope>NUCLEOTIDE SEQUENCE [LARGE SCALE GENOMIC DNA]</scope>
    <source>
        <strain evidence="1 2">MK142</strain>
    </source>
</reference>
<protein>
    <recommendedName>
        <fullName evidence="3">DUF2563 domain-containing protein</fullName>
    </recommendedName>
</protein>
<evidence type="ECO:0000313" key="2">
    <source>
        <dbReference type="Proteomes" id="UP000268285"/>
    </source>
</evidence>